<dbReference type="Proteomes" id="UP000827409">
    <property type="component" value="Segment"/>
</dbReference>
<evidence type="ECO:0000256" key="1">
    <source>
        <dbReference type="SAM" id="Coils"/>
    </source>
</evidence>
<accession>A0AAE7RYL5</accession>
<gene>
    <name evidence="2" type="primary">gp_26646</name>
</gene>
<dbReference type="GeneID" id="75690946"/>
<reference evidence="2 3" key="1">
    <citation type="submission" date="2021-04" db="EMBL/GenBank/DDBJ databases">
        <authorList>
            <person name="Shkoporov A.N."/>
            <person name="Stockdale S.R."/>
            <person name="Guerin E."/>
            <person name="Ross R.P."/>
            <person name="Hill C."/>
        </authorList>
    </citation>
    <scope>NUCLEOTIDE SEQUENCE [LARGE SCALE GENOMIC DNA]</scope>
    <source>
        <strain evidence="3">cr13_1</strain>
    </source>
</reference>
<feature type="coiled-coil region" evidence="1">
    <location>
        <begin position="577"/>
        <end position="604"/>
    </location>
</feature>
<organism evidence="2 3">
    <name type="scientific">uncultured phage cr13_1</name>
    <dbReference type="NCBI Taxonomy" id="2986396"/>
    <lineage>
        <taxon>Viruses</taxon>
        <taxon>Duplodnaviria</taxon>
        <taxon>Heunggongvirae</taxon>
        <taxon>Uroviricota</taxon>
        <taxon>Caudoviricetes</taxon>
        <taxon>Crassvirales</taxon>
        <taxon>Crevaviridae</taxon>
        <taxon>Doltivirinae</taxon>
        <taxon>Kingevirus</taxon>
        <taxon>Kingevirus communis</taxon>
    </lineage>
</organism>
<name>A0AAE7RYL5_9CAUD</name>
<dbReference type="EMBL" id="MZ130490">
    <property type="protein sequence ID" value="QWM90509.1"/>
    <property type="molecule type" value="Genomic_DNA"/>
</dbReference>
<keyword evidence="3" id="KW-1185">Reference proteome</keyword>
<evidence type="ECO:0000313" key="3">
    <source>
        <dbReference type="Proteomes" id="UP000827409"/>
    </source>
</evidence>
<dbReference type="KEGG" id="vg:75690946"/>
<proteinExistence type="predicted"/>
<keyword evidence="1" id="KW-0175">Coiled coil</keyword>
<evidence type="ECO:0000313" key="2">
    <source>
        <dbReference type="EMBL" id="QWM90509.1"/>
    </source>
</evidence>
<dbReference type="RefSeq" id="YP_010360081.1">
    <property type="nucleotide sequence ID" value="NC_062780.1"/>
</dbReference>
<protein>
    <submittedName>
        <fullName evidence="2">Uncharacterized protein</fullName>
    </submittedName>
</protein>
<sequence length="1046" mass="115588">MGVQPPAPPGSGAAGRSPAGGAIRVTTNLQTNHYKIMAEIAIGRYDTNTLKTPQLQDYGSVYAAVGNALNQKYYQNREAYINRIANPLSQIKATSRGQKVLDSERAKIVEGANEFKEQDNWFAADDYIYKQTENILTNEGLKAVQADYALEQQYMEDLKKSDWDTQNQNAFLLRSRLQSSDIVYDAETNTVVSGGFNGVQIGKKFDVNKYQKDVFDILSKAKADKVSFENLVTNPDMIRQYGLDIATGFDGEKLASHFVKTGSERKGITEQEIMSYAMSLLKSNPDYTNYLTTVWQNQDALTRFVKDDSSAGGHLRDYELGDYAPLFAGNPTMFALNGLGININELGAPTKDGKFTVNSKLPAEVKTLLDTVNKEYGVNVLDILQNKAQVPPELIQTGLQNYVDRMFESYAKGVLGATDDIENLDRTAFTQSVLSGQFINNNIQSLAGAAAGLYSYQDIKTTVDLIANPGYTAYVKARAKGKQKELETLQQYAPYLDTLSGFEVTGDSVAENINRRNEITDQMTKLSNSMNQIFTSDELGILGLNPGDGNIVKTLNISTAERLVDSAGLDEETAANLKGKLLQVQTAQRNYNNLQAKLRSDEIQLNSVFDTWKEHRDKLSGLLGWYKVADPQAKLILDNRISSYEAYLDFINNNYNRNEKTGSIPVTPDGGFYYKTADGDIAISRDNIMTKEEFESTLSNAADNVSNRYRKAIADAPLEFTATRDIIANPSRFQQNYMAAAMVNWKKGAGNISVVQTPSGEGTGLTGMQLAKYMNFDAFPTSTTTNSKGTSVTRQSNATKNYKHLSGKELGLDYDIYKTEVSPIANGIAAREGRNEYTITLFDETGAARGNIIFSEQVDPSTIARQILDNYRNIKPYAKIGGEGLQRSAGMIESQYASGFIDFNTTGANNSPAVANISDLQRTVDDLGKVEYDLNIHEPFYNSIDGNSRKVEIGRTTQGYYIKDISGLKYPDGSVHYGEFGYNSIPNSLYTIKGITPNNIQYYETINEALAPIAEYVLTQYGVVLDMQEAAEAIQMNKINNANIGY</sequence>